<keyword evidence="4" id="KW-0963">Cytoplasm</keyword>
<organism evidence="7">
    <name type="scientific">Strombidinopsis acuminata</name>
    <dbReference type="NCBI Taxonomy" id="141414"/>
    <lineage>
        <taxon>Eukaryota</taxon>
        <taxon>Sar</taxon>
        <taxon>Alveolata</taxon>
        <taxon>Ciliophora</taxon>
        <taxon>Intramacronucleata</taxon>
        <taxon>Spirotrichea</taxon>
        <taxon>Choreotrichia</taxon>
        <taxon>Choreotrichida</taxon>
        <taxon>Strombidinopsidae</taxon>
        <taxon>Strombidinopsis</taxon>
    </lineage>
</organism>
<comment type="subcellular location">
    <subcellularLocation>
        <location evidence="1">Cytoplasm</location>
        <location evidence="1">Cytoskeleton</location>
        <location evidence="1">Cilium axoneme</location>
    </subcellularLocation>
</comment>
<evidence type="ECO:0000256" key="4">
    <source>
        <dbReference type="ARBA" id="ARBA00022490"/>
    </source>
</evidence>
<reference evidence="7" key="1">
    <citation type="submission" date="2021-01" db="EMBL/GenBank/DDBJ databases">
        <authorList>
            <person name="Corre E."/>
            <person name="Pelletier E."/>
            <person name="Niang G."/>
            <person name="Scheremetjew M."/>
            <person name="Finn R."/>
            <person name="Kale V."/>
            <person name="Holt S."/>
            <person name="Cochrane G."/>
            <person name="Meng A."/>
            <person name="Brown T."/>
            <person name="Cohen L."/>
        </authorList>
    </citation>
    <scope>NUCLEOTIDE SEQUENCE</scope>
    <source>
        <strain evidence="7">SPMC142</strain>
    </source>
</reference>
<gene>
    <name evidence="7" type="ORF">SACU0126_LOCUS6782</name>
</gene>
<evidence type="ECO:0000256" key="3">
    <source>
        <dbReference type="ARBA" id="ARBA00022174"/>
    </source>
</evidence>
<evidence type="ECO:0000256" key="1">
    <source>
        <dbReference type="ARBA" id="ARBA00004430"/>
    </source>
</evidence>
<evidence type="ECO:0000313" key="7">
    <source>
        <dbReference type="EMBL" id="CAE0533488.1"/>
    </source>
</evidence>
<sequence length="197" mass="22942">MLDSFFRNKEVIGILHHITRLRVVSPDKARVYSERMSTKVTSMSFLNRFEECGAIGKEGHIRGRIEEDWEGVPISNLVREAIMMEESEMYDAFSEQERKEFLLRIFSHLVFGGASNQWEDHVEEYFRVTKAVYKDLLTVRRNDTGDVEVMSMVAAIKSLGQGGQLFPKESPLNFCYVIVDPLMRHVSLWYFGYKSVW</sequence>
<dbReference type="EMBL" id="HBIQ01020339">
    <property type="protein sequence ID" value="CAE0533488.1"/>
    <property type="molecule type" value="Transcribed_RNA"/>
</dbReference>
<dbReference type="GO" id="GO:0005930">
    <property type="term" value="C:axoneme"/>
    <property type="evidence" value="ECO:0007669"/>
    <property type="project" value="UniProtKB-SubCell"/>
</dbReference>
<evidence type="ECO:0000256" key="5">
    <source>
        <dbReference type="ARBA" id="ARBA00023212"/>
    </source>
</evidence>
<protein>
    <recommendedName>
        <fullName evidence="3">Cilia- and flagella-associated protein 300</fullName>
    </recommendedName>
</protein>
<evidence type="ECO:0000256" key="2">
    <source>
        <dbReference type="ARBA" id="ARBA00009205"/>
    </source>
</evidence>
<dbReference type="PANTHER" id="PTHR31078:SF1">
    <property type="entry name" value="CILIA- AND FLAGELLA-ASSOCIATED PROTEIN 300"/>
    <property type="match status" value="1"/>
</dbReference>
<dbReference type="PANTHER" id="PTHR31078">
    <property type="entry name" value="CILIA- AND FLAGELLA-ASSOCIATED PROTEIN 300"/>
    <property type="match status" value="1"/>
</dbReference>
<proteinExistence type="inferred from homology"/>
<evidence type="ECO:0000256" key="6">
    <source>
        <dbReference type="ARBA" id="ARBA00023273"/>
    </source>
</evidence>
<dbReference type="Pfam" id="PF14926">
    <property type="entry name" value="CFAP300"/>
    <property type="match status" value="1"/>
</dbReference>
<name>A0A7S3RSF1_9SPIT</name>
<dbReference type="InterPro" id="IPR029416">
    <property type="entry name" value="CFAP300"/>
</dbReference>
<keyword evidence="6" id="KW-0966">Cell projection</keyword>
<comment type="similarity">
    <text evidence="2">Belongs to the CFAP300 family.</text>
</comment>
<accession>A0A7S3RSF1</accession>
<keyword evidence="5" id="KW-0206">Cytoskeleton</keyword>
<dbReference type="AlphaFoldDB" id="A0A7S3RSF1"/>